<feature type="domain" description="DUF4190" evidence="3">
    <location>
        <begin position="118"/>
        <end position="184"/>
    </location>
</feature>
<evidence type="ECO:0000313" key="4">
    <source>
        <dbReference type="EMBL" id="QEU71961.1"/>
    </source>
</evidence>
<protein>
    <submittedName>
        <fullName evidence="4">DUF4190 domain-containing protein</fullName>
    </submittedName>
</protein>
<reference evidence="4 5" key="1">
    <citation type="submission" date="2017-09" db="EMBL/GenBank/DDBJ databases">
        <authorList>
            <person name="Lee N."/>
            <person name="Cho B.-K."/>
        </authorList>
    </citation>
    <scope>NUCLEOTIDE SEQUENCE [LARGE SCALE GENOMIC DNA]</scope>
    <source>
        <strain evidence="4 5">ATCC 12769</strain>
    </source>
</reference>
<proteinExistence type="predicted"/>
<evidence type="ECO:0000259" key="3">
    <source>
        <dbReference type="Pfam" id="PF13828"/>
    </source>
</evidence>
<dbReference type="RefSeq" id="WP_150487326.1">
    <property type="nucleotide sequence ID" value="NZ_BMUV01000001.1"/>
</dbReference>
<accession>A0A5J6F6H8</accession>
<evidence type="ECO:0000256" key="1">
    <source>
        <dbReference type="SAM" id="MobiDB-lite"/>
    </source>
</evidence>
<keyword evidence="2" id="KW-0472">Membrane</keyword>
<evidence type="ECO:0000256" key="2">
    <source>
        <dbReference type="SAM" id="Phobius"/>
    </source>
</evidence>
<dbReference type="Pfam" id="PF13828">
    <property type="entry name" value="DUF4190"/>
    <property type="match status" value="1"/>
</dbReference>
<evidence type="ECO:0000313" key="5">
    <source>
        <dbReference type="Proteomes" id="UP000326178"/>
    </source>
</evidence>
<feature type="compositionally biased region" description="Pro residues" evidence="1">
    <location>
        <begin position="70"/>
        <end position="79"/>
    </location>
</feature>
<keyword evidence="2" id="KW-1133">Transmembrane helix</keyword>
<dbReference type="EMBL" id="CP023702">
    <property type="protein sequence ID" value="QEU71961.1"/>
    <property type="molecule type" value="Genomic_DNA"/>
</dbReference>
<dbReference type="OrthoDB" id="4338073at2"/>
<feature type="transmembrane region" description="Helical" evidence="2">
    <location>
        <begin position="170"/>
        <end position="195"/>
    </location>
</feature>
<feature type="region of interest" description="Disordered" evidence="1">
    <location>
        <begin position="1"/>
        <end position="86"/>
    </location>
</feature>
<dbReference type="InterPro" id="IPR025241">
    <property type="entry name" value="DUF4190"/>
</dbReference>
<keyword evidence="2" id="KW-0812">Transmembrane</keyword>
<dbReference type="Proteomes" id="UP000326178">
    <property type="component" value="Chromosome"/>
</dbReference>
<dbReference type="KEGG" id="snk:CP967_08245"/>
<name>A0A5J6F6H8_9ACTN</name>
<feature type="compositionally biased region" description="Low complexity" evidence="1">
    <location>
        <begin position="49"/>
        <end position="60"/>
    </location>
</feature>
<sequence length="222" mass="22675">MSENTQQPGGGPVPHDPWAPPEHRVDLGKQTGRAGAPDVHSRPTVASMPGADAGTGPIPGAAGGFGPPQGTVPPPPAAPVQPQGQYGYPAPAAPAAPYAGYPGYPGQVWGGPAPANGMGTAAMVLGILALCLFCLYGIPSLILGVLALIFGILGRKRAQRGEATNPGQALAGIIMGAIGIVTGIAIISFFVWLFVQYGSDLEEDSYRYEDPYATTLVVEGRH</sequence>
<gene>
    <name evidence="4" type="ORF">CP967_08245</name>
</gene>
<organism evidence="4 5">
    <name type="scientific">Streptomyces nitrosporeus</name>
    <dbReference type="NCBI Taxonomy" id="28894"/>
    <lineage>
        <taxon>Bacteria</taxon>
        <taxon>Bacillati</taxon>
        <taxon>Actinomycetota</taxon>
        <taxon>Actinomycetes</taxon>
        <taxon>Kitasatosporales</taxon>
        <taxon>Streptomycetaceae</taxon>
        <taxon>Streptomyces</taxon>
    </lineage>
</organism>
<feature type="transmembrane region" description="Helical" evidence="2">
    <location>
        <begin position="121"/>
        <end position="150"/>
    </location>
</feature>
<dbReference type="AlphaFoldDB" id="A0A5J6F6H8"/>
<keyword evidence="5" id="KW-1185">Reference proteome</keyword>